<dbReference type="EnsemblPlants" id="MELO3C014788.2.1">
    <property type="protein sequence ID" value="MELO3C014788.2.1"/>
    <property type="gene ID" value="MELO3C014788.2"/>
</dbReference>
<accession>A0A9I9D8R9</accession>
<evidence type="ECO:0000313" key="1">
    <source>
        <dbReference type="EnsemblPlants" id="MELO3C014788.2.1"/>
    </source>
</evidence>
<organism evidence="1">
    <name type="scientific">Cucumis melo</name>
    <name type="common">Muskmelon</name>
    <dbReference type="NCBI Taxonomy" id="3656"/>
    <lineage>
        <taxon>Eukaryota</taxon>
        <taxon>Viridiplantae</taxon>
        <taxon>Streptophyta</taxon>
        <taxon>Embryophyta</taxon>
        <taxon>Tracheophyta</taxon>
        <taxon>Spermatophyta</taxon>
        <taxon>Magnoliopsida</taxon>
        <taxon>eudicotyledons</taxon>
        <taxon>Gunneridae</taxon>
        <taxon>Pentapetalae</taxon>
        <taxon>rosids</taxon>
        <taxon>fabids</taxon>
        <taxon>Cucurbitales</taxon>
        <taxon>Cucurbitaceae</taxon>
        <taxon>Benincaseae</taxon>
        <taxon>Cucumis</taxon>
    </lineage>
</organism>
<name>A0A9I9D8R9_CUCME</name>
<dbReference type="AlphaFoldDB" id="A0A9I9D8R9"/>
<protein>
    <submittedName>
        <fullName evidence="1">Uncharacterized protein</fullName>
    </submittedName>
</protein>
<reference evidence="1" key="1">
    <citation type="submission" date="2023-03" db="UniProtKB">
        <authorList>
            <consortium name="EnsemblPlants"/>
        </authorList>
    </citation>
    <scope>IDENTIFICATION</scope>
</reference>
<sequence>MSVPGVPVPLDNTKVFDVHSARNLENKGGVRCEAKRLLRSASEEGYATLENRKLKTKPLTESRACPNHSGQICNGEAIAPLHTRLKEF</sequence>
<dbReference type="Gramene" id="MELO3C014788.2.1">
    <property type="protein sequence ID" value="MELO3C014788.2.1"/>
    <property type="gene ID" value="MELO3C014788.2"/>
</dbReference>
<proteinExistence type="predicted"/>